<comment type="caution">
    <text evidence="2">The sequence shown here is derived from an EMBL/GenBank/DDBJ whole genome shotgun (WGS) entry which is preliminary data.</text>
</comment>
<accession>A0A2M6WQW6</accession>
<dbReference type="SUPFAM" id="SSF81606">
    <property type="entry name" value="PP2C-like"/>
    <property type="match status" value="1"/>
</dbReference>
<sequence length="768" mass="86852">MHYKIAQLILTPGQRTTSTSEVFVSQPDANKEALAGKLFALIEIESKRADDLKMVNFLLNTINHDYYQNEKIIMRERVSTLKVEHIFESALVKTNKKLAEFLQAEKINLNPRGVNITIGVVYQDALHFTNLGKNKALLIYRQRSNTKETKYKLTDISAKTSINAAGRQINLMKLFSNVISGAIPPGGYFIFTSETLPEYLSTKQMIDIITNLPPASAVEQIKNTLTKINAYVPFLAIIIKNTIGSDKLEPRRQLNALPTTQASIASLNIVEEKTEKLLTPSGLINFGKWRTNLTKVATRIWAKSPQSAGHNKLLFLKDKILTKKRPSWLSGKKFWRIGQDAVLYFLNIVIYLFKLITDKEKLKTSWQTGRQKIDQTIVNTQQSTNRLIIWFKRLERRNKILLAVGLACLGLLVINLGWSIYQNQQSKKQIVYNDLVQQVEQKQNQIDASLLYGNNEGARKLLNEIKTLLASLPQNTAAEQEQLAKLQAKNQVQTEKISRIIRVDSPIELANFINLNSQAKPTNIILAKGKIYAADAEQKSIYSLEIANNLITAIADISQSIKGLNYPSLDKDNNIYYKNSTNIIKLAIASESLVSLAVEYSGDWQQCIDIKMFNNRLYCLAPTNNQIIRFNKAMDKFTSPANWLNNNIDLTSAISMDIDGRIYVLKNNGELMKFLKGAQEDFNLEPIEPALSQANKILVSPEKKFVYLLDTANQRLIVFDKTGKFINQYTSAKFNDLKDFIINEAAKKIYLLNGTSVFAIDAEHLSTN</sequence>
<dbReference type="EMBL" id="PFAO01000042">
    <property type="protein sequence ID" value="PIT95207.1"/>
    <property type="molecule type" value="Genomic_DNA"/>
</dbReference>
<keyword evidence="1" id="KW-1133">Transmembrane helix</keyword>
<proteinExistence type="predicted"/>
<organism evidence="2 3">
    <name type="scientific">Candidatus Falkowbacteria bacterium CG10_big_fil_rev_8_21_14_0_10_38_22</name>
    <dbReference type="NCBI Taxonomy" id="1974564"/>
    <lineage>
        <taxon>Bacteria</taxon>
        <taxon>Candidatus Falkowiibacteriota</taxon>
    </lineage>
</organism>
<dbReference type="Proteomes" id="UP000228964">
    <property type="component" value="Unassembled WGS sequence"/>
</dbReference>
<evidence type="ECO:0000313" key="3">
    <source>
        <dbReference type="Proteomes" id="UP000228964"/>
    </source>
</evidence>
<dbReference type="InterPro" id="IPR036457">
    <property type="entry name" value="PPM-type-like_dom_sf"/>
</dbReference>
<feature type="transmembrane region" description="Helical" evidence="1">
    <location>
        <begin position="334"/>
        <end position="353"/>
    </location>
</feature>
<feature type="transmembrane region" description="Helical" evidence="1">
    <location>
        <begin position="400"/>
        <end position="421"/>
    </location>
</feature>
<gene>
    <name evidence="2" type="ORF">COT96_01785</name>
</gene>
<dbReference type="Gene3D" id="2.120.10.30">
    <property type="entry name" value="TolB, C-terminal domain"/>
    <property type="match status" value="1"/>
</dbReference>
<name>A0A2M6WQW6_9BACT</name>
<keyword evidence="1" id="KW-0472">Membrane</keyword>
<evidence type="ECO:0000313" key="2">
    <source>
        <dbReference type="EMBL" id="PIT95207.1"/>
    </source>
</evidence>
<dbReference type="SUPFAM" id="SSF101898">
    <property type="entry name" value="NHL repeat"/>
    <property type="match status" value="1"/>
</dbReference>
<keyword evidence="1" id="KW-0812">Transmembrane</keyword>
<dbReference type="AlphaFoldDB" id="A0A2M6WQW6"/>
<protein>
    <submittedName>
        <fullName evidence="2">Uncharacterized protein</fullName>
    </submittedName>
</protein>
<evidence type="ECO:0000256" key="1">
    <source>
        <dbReference type="SAM" id="Phobius"/>
    </source>
</evidence>
<dbReference type="InterPro" id="IPR011042">
    <property type="entry name" value="6-blade_b-propeller_TolB-like"/>
</dbReference>
<reference evidence="3" key="1">
    <citation type="submission" date="2017-09" db="EMBL/GenBank/DDBJ databases">
        <title>Depth-based differentiation of microbial function through sediment-hosted aquifers and enrichment of novel symbionts in the deep terrestrial subsurface.</title>
        <authorList>
            <person name="Probst A.J."/>
            <person name="Ladd B."/>
            <person name="Jarett J.K."/>
            <person name="Geller-Mcgrath D.E."/>
            <person name="Sieber C.M.K."/>
            <person name="Emerson J.B."/>
            <person name="Anantharaman K."/>
            <person name="Thomas B.C."/>
            <person name="Malmstrom R."/>
            <person name="Stieglmeier M."/>
            <person name="Klingl A."/>
            <person name="Woyke T."/>
            <person name="Ryan C.M."/>
            <person name="Banfield J.F."/>
        </authorList>
    </citation>
    <scope>NUCLEOTIDE SEQUENCE [LARGE SCALE GENOMIC DNA]</scope>
</reference>